<proteinExistence type="predicted"/>
<organism evidence="1 2">
    <name type="scientific">Entomophthora muscae</name>
    <dbReference type="NCBI Taxonomy" id="34485"/>
    <lineage>
        <taxon>Eukaryota</taxon>
        <taxon>Fungi</taxon>
        <taxon>Fungi incertae sedis</taxon>
        <taxon>Zoopagomycota</taxon>
        <taxon>Entomophthoromycotina</taxon>
        <taxon>Entomophthoromycetes</taxon>
        <taxon>Entomophthorales</taxon>
        <taxon>Entomophthoraceae</taxon>
        <taxon>Entomophthora</taxon>
    </lineage>
</organism>
<dbReference type="EMBL" id="QTSX02003694">
    <property type="protein sequence ID" value="KAJ9068746.1"/>
    <property type="molecule type" value="Genomic_DNA"/>
</dbReference>
<accession>A0ACC2T2C5</accession>
<evidence type="ECO:0000313" key="1">
    <source>
        <dbReference type="EMBL" id="KAJ9068746.1"/>
    </source>
</evidence>
<keyword evidence="2" id="KW-1185">Reference proteome</keyword>
<comment type="caution">
    <text evidence="1">The sequence shown here is derived from an EMBL/GenBank/DDBJ whole genome shotgun (WGS) entry which is preliminary data.</text>
</comment>
<gene>
    <name evidence="1" type="ORF">DSO57_1025508</name>
</gene>
<evidence type="ECO:0000313" key="2">
    <source>
        <dbReference type="Proteomes" id="UP001165960"/>
    </source>
</evidence>
<reference evidence="1" key="1">
    <citation type="submission" date="2022-04" db="EMBL/GenBank/DDBJ databases">
        <title>Genome of the entomopathogenic fungus Entomophthora muscae.</title>
        <authorList>
            <person name="Elya C."/>
            <person name="Lovett B.R."/>
            <person name="Lee E."/>
            <person name="Macias A.M."/>
            <person name="Hajek A.E."/>
            <person name="De Bivort B.L."/>
            <person name="Kasson M.T."/>
            <person name="De Fine Licht H.H."/>
            <person name="Stajich J.E."/>
        </authorList>
    </citation>
    <scope>NUCLEOTIDE SEQUENCE</scope>
    <source>
        <strain evidence="1">Berkeley</strain>
    </source>
</reference>
<sequence length="141" mass="15248">MGENPSSLLNLPNGLLFSGGAVVKSLTCDNLDLKDAACTPFAPVGKEMMRPFLLDLEVSNLVPFCAPVLPSPTPTCTPWLLTGLLLMGLNAYFPQLLSKLQAQPASKVPTKQVCDPQSNYPVTQSQTRRSTQISKSINMNR</sequence>
<protein>
    <submittedName>
        <fullName evidence="1">Uncharacterized protein</fullName>
    </submittedName>
</protein>
<dbReference type="Proteomes" id="UP001165960">
    <property type="component" value="Unassembled WGS sequence"/>
</dbReference>
<name>A0ACC2T2C5_9FUNG</name>